<dbReference type="EMBL" id="AP022843">
    <property type="protein sequence ID" value="BCB06123.1"/>
    <property type="molecule type" value="Genomic_DNA"/>
</dbReference>
<sequence>MNDFLKVKCIAIFLHNRPFFGAYVVHIPFLVAVKERYPNATLVGISKSSGADFLVEAGFLNELEVIDGFSTTSLSRKYNFDIGFNLRPSSVGTSLQMLKLRIPYRVGFKKFGAFYTHSVPLDVTTYRADLFLSLLGISSALDIAPCLKKHIESDGVLNNKIVLAPGAGGEEKKWSLANYIQLARKISELRPEKIVFLTGPKEEEEKKILEQEGFSVIHSPDVNTLFRLVNGCKLFVSNDCGPSHVAHIMGVNQVVVFKEYLPEWFLERDNSGYVSSQTDLSSITPNELIECVSKILACDVSTEKKG</sequence>
<dbReference type="PANTHER" id="PTHR30160:SF7">
    <property type="entry name" value="ADP-HEPTOSE--LPS HEPTOSYLTRANSFERASE 2"/>
    <property type="match status" value="1"/>
</dbReference>
<dbReference type="GO" id="GO:0008713">
    <property type="term" value="F:ADP-heptose-lipopolysaccharide heptosyltransferase activity"/>
    <property type="evidence" value="ECO:0007669"/>
    <property type="project" value="TreeGrafter"/>
</dbReference>
<dbReference type="SUPFAM" id="SSF53756">
    <property type="entry name" value="UDP-Glycosyltransferase/glycogen phosphorylase"/>
    <property type="match status" value="1"/>
</dbReference>
<protein>
    <submittedName>
        <fullName evidence="3">Uncharacterized protein</fullName>
    </submittedName>
</protein>
<evidence type="ECO:0000313" key="3">
    <source>
        <dbReference type="EMBL" id="BCB06123.1"/>
    </source>
</evidence>
<dbReference type="GO" id="GO:0005829">
    <property type="term" value="C:cytosol"/>
    <property type="evidence" value="ECO:0007669"/>
    <property type="project" value="TreeGrafter"/>
</dbReference>
<reference evidence="3 4" key="1">
    <citation type="submission" date="2020-03" db="EMBL/GenBank/DDBJ databases">
        <title>Complete Genome Sequence of Halomonas hydrothermalis Strain Slthf2, Halophilic Bacterium Isolated from Deep-Sea Hydrothermal-Vent Environments.</title>
        <authorList>
            <person name="Takeyama N."/>
            <person name="Huang M."/>
            <person name="Sato K."/>
            <person name="Galipon J."/>
            <person name="Arakawa K."/>
        </authorList>
    </citation>
    <scope>NUCLEOTIDE SEQUENCE [LARGE SCALE GENOMIC DNA]</scope>
    <source>
        <strain evidence="3 4">Slthf2</strain>
    </source>
</reference>
<keyword evidence="1" id="KW-0328">Glycosyltransferase</keyword>
<dbReference type="GO" id="GO:0009244">
    <property type="term" value="P:lipopolysaccharide core region biosynthetic process"/>
    <property type="evidence" value="ECO:0007669"/>
    <property type="project" value="TreeGrafter"/>
</dbReference>
<dbReference type="Gene3D" id="3.40.50.2000">
    <property type="entry name" value="Glycogen Phosphorylase B"/>
    <property type="match status" value="2"/>
</dbReference>
<keyword evidence="2" id="KW-0808">Transferase</keyword>
<evidence type="ECO:0000256" key="1">
    <source>
        <dbReference type="ARBA" id="ARBA00022676"/>
    </source>
</evidence>
<dbReference type="Proteomes" id="UP000502259">
    <property type="component" value="Chromosome"/>
</dbReference>
<dbReference type="PANTHER" id="PTHR30160">
    <property type="entry name" value="TETRAACYLDISACCHARIDE 4'-KINASE-RELATED"/>
    <property type="match status" value="1"/>
</dbReference>
<organism evidence="3 4">
    <name type="scientific">Halomonas hydrothermalis</name>
    <dbReference type="NCBI Taxonomy" id="115561"/>
    <lineage>
        <taxon>Bacteria</taxon>
        <taxon>Pseudomonadati</taxon>
        <taxon>Pseudomonadota</taxon>
        <taxon>Gammaproteobacteria</taxon>
        <taxon>Oceanospirillales</taxon>
        <taxon>Halomonadaceae</taxon>
        <taxon>Halomonas</taxon>
    </lineage>
</organism>
<evidence type="ECO:0000256" key="2">
    <source>
        <dbReference type="ARBA" id="ARBA00022679"/>
    </source>
</evidence>
<keyword evidence="4" id="KW-1185">Reference proteome</keyword>
<dbReference type="AlphaFoldDB" id="A0A6F8TZK0"/>
<gene>
    <name evidence="3" type="ORF">HHSLTHF2_00130</name>
</gene>
<dbReference type="Pfam" id="PF01075">
    <property type="entry name" value="Glyco_transf_9"/>
    <property type="match status" value="1"/>
</dbReference>
<dbReference type="RefSeq" id="WP_172419496.1">
    <property type="nucleotide sequence ID" value="NZ_AP022843.1"/>
</dbReference>
<evidence type="ECO:0000313" key="4">
    <source>
        <dbReference type="Proteomes" id="UP000502259"/>
    </source>
</evidence>
<accession>A0A6F8TZK0</accession>
<dbReference type="InterPro" id="IPR002201">
    <property type="entry name" value="Glyco_trans_9"/>
</dbReference>
<dbReference type="InterPro" id="IPR051199">
    <property type="entry name" value="LPS_LOS_Heptosyltrfase"/>
</dbReference>
<name>A0A6F8TZK0_9GAMM</name>
<proteinExistence type="predicted"/>